<dbReference type="Pfam" id="PF14643">
    <property type="entry name" value="DUF4455"/>
    <property type="match status" value="1"/>
</dbReference>
<reference evidence="5" key="1">
    <citation type="submission" date="2024-06" db="EMBL/GenBank/DDBJ databases">
        <authorList>
            <person name="Liu X."/>
            <person name="Lenzi L."/>
            <person name="Haldenby T S."/>
            <person name="Uol C."/>
        </authorList>
    </citation>
    <scope>NUCLEOTIDE SEQUENCE</scope>
</reference>
<evidence type="ECO:0000313" key="6">
    <source>
        <dbReference type="Proteomes" id="UP001497525"/>
    </source>
</evidence>
<protein>
    <submittedName>
        <fullName evidence="5">Uncharacterized protein</fullName>
    </submittedName>
</protein>
<feature type="coiled-coil region" evidence="1">
    <location>
        <begin position="854"/>
        <end position="935"/>
    </location>
</feature>
<evidence type="ECO:0000256" key="1">
    <source>
        <dbReference type="SAM" id="Coils"/>
    </source>
</evidence>
<gene>
    <name evidence="5" type="ORF">CDAUBV1_LOCUS219</name>
</gene>
<accession>A0AAV2SWF6</accession>
<dbReference type="EMBL" id="CAXLJL010000001">
    <property type="protein sequence ID" value="CAL5129279.1"/>
    <property type="molecule type" value="Genomic_DNA"/>
</dbReference>
<organism evidence="5 6">
    <name type="scientific">Calicophoron daubneyi</name>
    <name type="common">Rumen fluke</name>
    <name type="synonym">Paramphistomum daubneyi</name>
    <dbReference type="NCBI Taxonomy" id="300641"/>
    <lineage>
        <taxon>Eukaryota</taxon>
        <taxon>Metazoa</taxon>
        <taxon>Spiralia</taxon>
        <taxon>Lophotrochozoa</taxon>
        <taxon>Platyhelminthes</taxon>
        <taxon>Trematoda</taxon>
        <taxon>Digenea</taxon>
        <taxon>Plagiorchiida</taxon>
        <taxon>Pronocephalata</taxon>
        <taxon>Paramphistomoidea</taxon>
        <taxon>Paramphistomidae</taxon>
        <taxon>Calicophoron</taxon>
    </lineage>
</organism>
<feature type="compositionally biased region" description="Polar residues" evidence="2">
    <location>
        <begin position="1259"/>
        <end position="1284"/>
    </location>
</feature>
<dbReference type="PANTHER" id="PTHR21444:SF14">
    <property type="entry name" value="COILED-COIL DOMAIN-CONTAINING PROTEIN 180"/>
    <property type="match status" value="1"/>
</dbReference>
<feature type="compositionally biased region" description="Basic and acidic residues" evidence="2">
    <location>
        <begin position="1215"/>
        <end position="1258"/>
    </location>
</feature>
<evidence type="ECO:0000259" key="3">
    <source>
        <dbReference type="Pfam" id="PF14643"/>
    </source>
</evidence>
<proteinExistence type="predicted"/>
<name>A0AAV2SWF6_CALDB</name>
<feature type="region of interest" description="Disordered" evidence="2">
    <location>
        <begin position="1563"/>
        <end position="1647"/>
    </location>
</feature>
<dbReference type="PANTHER" id="PTHR21444">
    <property type="entry name" value="COILED-COIL DOMAIN-CONTAINING PROTEIN 180"/>
    <property type="match status" value="1"/>
</dbReference>
<sequence>MQTLYPKVKLISLEKEQFQEGEGNVEIASTPLKLPDITGSRIPRFSLSPPSTPRPATHQASYEGGVLQRITSKRRTKHNVCFQEWHFHLADISQVFEPQILTCCQETANVIEQSWNVENETILAISQVSDDQLVGSREHLLSREELEFEARKREEAILALENRLNEIEEERTVKIKEAFNRMSDYLNKYSHLSHGELHVTFINEIMRVNSELLTNRRDIATLIRNLRLNEVVGRRRTEVAWNDHRSRWQEVNTGKCLDKFKSSMISDDIRYPKSVRDLLSQLASKHVEFESRQRDLLENLSDSMVPPDFTQVYLQQWIKSAYELFSSWDQTDQEYLRLIYKAYEDHSQRCIDQLKELQRHLVEREFVDTSKQAAQLLEKRCLSILGELQEQFEQNLNYLDQCFAWSAYANLHAFSNPVYQFGLLIAEFWKEVGAKPMEDWHQALLKTLEDSRENYGAVVREKNDQLNMAIDSLRQSSTEEQVNERLNEVLRLLNAIQKVYETQLAKQMETIEIYPDSIYELINSYETVCWHIFGVTPITTPKIPTRSAAKDPGSKTIRIQIPTQSSDQTPSGVDKRISPHKKFHNLPNYRYFSMKSRQDAIDDICAIATAETRAVKEVAPQINRQFLQSLPSRITATGIVGEEIPTDMSEPPTIEKSTLKKKGKSRGETSSPIIVRVGTESTINVDQFICDFIQPGKKETYEAVITHLKRSVCENFLAHLEGWRIKVAEDARSEANLLREEVAAEYEFQMSLHEPRIRRSREVDNHECDVSPCVFALSMIALKDVANVRLTELSLHQTRIERHIDAVRILLSDLRTCTKSDLIPKLDDLHIVMGKEVRAAIQAKMTQATKSSMLKALRNQVERITQNHMAKVREELRSFRQKIEEKVQTLRNSNDALMDAMKLFSDGGNFAVDEARRFRTRLTELTQQITSAEEDVSGSLESIERDQRNMVDACIKSFEHDLRYHMTDVIYAENIVRCATNAATQLKCFVQDSTSQKKRIKSELCKMESLLKKMAEYSAVRESIIAKTEQDIFQRICLSNSAPSSPDSGIEVQPVWGQEEKRLQHKIITQVLDLLASICDSAMGRCVFLNCLRTQTEPGEEETTTLKNRPAVGAKFTARSESKTTNRQDHGSHAKRTGLGEYSPVKSNQTRIDSSRFNSGIFVTSTRISKPGKLLSDDACLQVVQSIFKEQIFANEKNDFMKVEQNEPSGNEVTADERTESNPQTEGKKSGSEKVSPEHGIESGPRRRHGKESQERSENSSSAGHRVQKTSNRPAPTTRTGEQKQSGKRGKGGAHPSQAKVAVKHKNVESYYDAFGKMPGESEKLAEQFTLIGRVRQVCRDNLHGMLRLSELYYRQKGLRRPTRPELIPTTFDEAASALVSTLSKYYHELEDYKNRSIQVFSSQLNRLEDLASKLPPLFMAQLTDETKLQLFEELTEVNVKAAPEMQKLTELRWKHISQLRTYPGTQWRKDYLDNLQTAETERQSRFIRFCNGLFKMRSRILVRARRRFHRYISALTDELFVRFDRLMCQDDIEEVDLNVSSYTVSDMIALKFADSVLSADSSESKRSDDKTADMKETDRGVRPTRGKKTWYGVDESDFDSSSHDSRLSSGQPVSSIDDILSKQPKKRTGTGEKSAFAVGSSRTQNSSEEAKALGNNGYCLVTAKTSAAHMATLQSRDVAVQDFRKFCTALLEKIRKEFEDTNKDNQTWQKEWSESISALERL</sequence>
<dbReference type="InterPro" id="IPR027914">
    <property type="entry name" value="DUF4456"/>
</dbReference>
<feature type="domain" description="DUF4456" evidence="4">
    <location>
        <begin position="1347"/>
        <end position="1535"/>
    </location>
</feature>
<feature type="region of interest" description="Disordered" evidence="2">
    <location>
        <begin position="1205"/>
        <end position="1300"/>
    </location>
</feature>
<feature type="compositionally biased region" description="Basic and acidic residues" evidence="2">
    <location>
        <begin position="1563"/>
        <end position="1582"/>
    </location>
</feature>
<evidence type="ECO:0000256" key="2">
    <source>
        <dbReference type="SAM" id="MobiDB-lite"/>
    </source>
</evidence>
<dbReference type="Proteomes" id="UP001497525">
    <property type="component" value="Unassembled WGS sequence"/>
</dbReference>
<evidence type="ECO:0000259" key="4">
    <source>
        <dbReference type="Pfam" id="PF14644"/>
    </source>
</evidence>
<keyword evidence="1" id="KW-0175">Coiled coil</keyword>
<feature type="domain" description="DUF4455" evidence="3">
    <location>
        <begin position="73"/>
        <end position="540"/>
    </location>
</feature>
<evidence type="ECO:0000313" key="5">
    <source>
        <dbReference type="EMBL" id="CAL5129279.1"/>
    </source>
</evidence>
<feature type="region of interest" description="Disordered" evidence="2">
    <location>
        <begin position="643"/>
        <end position="670"/>
    </location>
</feature>
<comment type="caution">
    <text evidence="5">The sequence shown here is derived from an EMBL/GenBank/DDBJ whole genome shotgun (WGS) entry which is preliminary data.</text>
</comment>
<feature type="region of interest" description="Disordered" evidence="2">
    <location>
        <begin position="1098"/>
        <end position="1151"/>
    </location>
</feature>
<dbReference type="InterPro" id="IPR028089">
    <property type="entry name" value="DUF4455"/>
</dbReference>
<feature type="coiled-coil region" evidence="1">
    <location>
        <begin position="143"/>
        <end position="177"/>
    </location>
</feature>
<feature type="compositionally biased region" description="Basic and acidic residues" evidence="2">
    <location>
        <begin position="1118"/>
        <end position="1132"/>
    </location>
</feature>
<dbReference type="Pfam" id="PF14644">
    <property type="entry name" value="DUF4456"/>
    <property type="match status" value="1"/>
</dbReference>